<dbReference type="SUPFAM" id="SSF141868">
    <property type="entry name" value="EAL domain-like"/>
    <property type="match status" value="1"/>
</dbReference>
<dbReference type="CDD" id="cd01948">
    <property type="entry name" value="EAL"/>
    <property type="match status" value="1"/>
</dbReference>
<gene>
    <name evidence="4" type="ORF">I5Q09_06350</name>
</gene>
<keyword evidence="1" id="KW-1133">Transmembrane helix</keyword>
<feature type="domain" description="GGDEF" evidence="3">
    <location>
        <begin position="249"/>
        <end position="382"/>
    </location>
</feature>
<feature type="domain" description="EAL" evidence="2">
    <location>
        <begin position="391"/>
        <end position="641"/>
    </location>
</feature>
<evidence type="ECO:0000256" key="1">
    <source>
        <dbReference type="SAM" id="Phobius"/>
    </source>
</evidence>
<dbReference type="Proteomes" id="UP000638986">
    <property type="component" value="Unassembled WGS sequence"/>
</dbReference>
<organism evidence="4 5">
    <name type="scientific">Pseudomonas luteola</name>
    <dbReference type="NCBI Taxonomy" id="47886"/>
    <lineage>
        <taxon>Bacteria</taxon>
        <taxon>Pseudomonadati</taxon>
        <taxon>Pseudomonadota</taxon>
        <taxon>Gammaproteobacteria</taxon>
        <taxon>Pseudomonadales</taxon>
        <taxon>Pseudomonadaceae</taxon>
        <taxon>Pseudomonas</taxon>
    </lineage>
</organism>
<name>A0ABS0MNJ4_PSELU</name>
<dbReference type="CDD" id="cd01949">
    <property type="entry name" value="GGDEF"/>
    <property type="match status" value="1"/>
</dbReference>
<sequence>MNKSLMGYLVKLLSVPEHHPGLLKAQYVALARQLPLMYFVLLVNSWVLAITHVAAAPYWLTLLVPTLLTVICGIRAINWWRVKAIPPTEAIVATLRRTNRLAPLIAGGFTLWSLALYPYGDAYSQAHVAFFMGITVIVCIFCLMHLRSSALIVTAVVDLAFIIFFAATGNPTFIATSINILLVSIAMLVVLQNNYRDFTNLIDVQEKTEELSNENLRLANKDSLTGLPNRRQFFNTLESALAEATRKRRSLAVGIIDLDGFKPVNDLYGHSTGDRLLAMVAQRLQGLASETVHIARLGGDEFAAVINDPLSDEELNTFGQRVCQALRAEFMLADVSIQIGATVGIATFPRMAGSAIQLYEFADYALYQGKRHSPGTVCLFSESHYEELHSAVEVEQALRRANFDLEIYVLFQPIIDWSTRTTVAFEALARWQSPELGFVPPNRFIPVAERTGLINRLTLALLNQALHKACSWPGEIRLSFNLSAHDCGTCESVQRIIDVIKGSGFNPSRLDLEITETAIVQDVVQMKQAIEQFRRLGCGISMDDFGTGYSSLSQLHALPFTKLKIDRSFVTNIQDNPAGYKIVKSLIGLSQDMQLDCIIEGVETQEEMAVLADLGGTLVQGYLFSRPISFEDSLEWLKKEEA</sequence>
<dbReference type="SMART" id="SM00267">
    <property type="entry name" value="GGDEF"/>
    <property type="match status" value="1"/>
</dbReference>
<dbReference type="Gene3D" id="3.20.20.450">
    <property type="entry name" value="EAL domain"/>
    <property type="match status" value="1"/>
</dbReference>
<dbReference type="InterPro" id="IPR029787">
    <property type="entry name" value="Nucleotide_cyclase"/>
</dbReference>
<feature type="transmembrane region" description="Helical" evidence="1">
    <location>
        <begin position="36"/>
        <end position="56"/>
    </location>
</feature>
<keyword evidence="1" id="KW-0812">Transmembrane</keyword>
<dbReference type="SMART" id="SM00052">
    <property type="entry name" value="EAL"/>
    <property type="match status" value="1"/>
</dbReference>
<feature type="transmembrane region" description="Helical" evidence="1">
    <location>
        <begin position="126"/>
        <end position="143"/>
    </location>
</feature>
<dbReference type="PROSITE" id="PS50887">
    <property type="entry name" value="GGDEF"/>
    <property type="match status" value="1"/>
</dbReference>
<dbReference type="PANTHER" id="PTHR44757">
    <property type="entry name" value="DIGUANYLATE CYCLASE DGCP"/>
    <property type="match status" value="1"/>
</dbReference>
<proteinExistence type="predicted"/>
<dbReference type="InterPro" id="IPR035919">
    <property type="entry name" value="EAL_sf"/>
</dbReference>
<evidence type="ECO:0000259" key="3">
    <source>
        <dbReference type="PROSITE" id="PS50887"/>
    </source>
</evidence>
<dbReference type="Pfam" id="PF00563">
    <property type="entry name" value="EAL"/>
    <property type="match status" value="1"/>
</dbReference>
<dbReference type="SUPFAM" id="SSF55073">
    <property type="entry name" value="Nucleotide cyclase"/>
    <property type="match status" value="1"/>
</dbReference>
<dbReference type="Gene3D" id="3.30.70.270">
    <property type="match status" value="1"/>
</dbReference>
<evidence type="ECO:0000313" key="4">
    <source>
        <dbReference type="EMBL" id="MBH3438301.1"/>
    </source>
</evidence>
<dbReference type="InterPro" id="IPR001633">
    <property type="entry name" value="EAL_dom"/>
</dbReference>
<dbReference type="RefSeq" id="WP_197871483.1">
    <property type="nucleotide sequence ID" value="NZ_JADTXM010000004.1"/>
</dbReference>
<comment type="caution">
    <text evidence="4">The sequence shown here is derived from an EMBL/GenBank/DDBJ whole genome shotgun (WGS) entry which is preliminary data.</text>
</comment>
<evidence type="ECO:0000313" key="5">
    <source>
        <dbReference type="Proteomes" id="UP000638986"/>
    </source>
</evidence>
<dbReference type="PROSITE" id="PS50883">
    <property type="entry name" value="EAL"/>
    <property type="match status" value="1"/>
</dbReference>
<protein>
    <submittedName>
        <fullName evidence="4">EAL domain-containing protein</fullName>
    </submittedName>
</protein>
<feature type="transmembrane region" description="Helical" evidence="1">
    <location>
        <begin position="101"/>
        <end position="120"/>
    </location>
</feature>
<dbReference type="Pfam" id="PF00990">
    <property type="entry name" value="GGDEF"/>
    <property type="match status" value="1"/>
</dbReference>
<accession>A0ABS0MNJ4</accession>
<feature type="transmembrane region" description="Helical" evidence="1">
    <location>
        <begin position="62"/>
        <end position="80"/>
    </location>
</feature>
<keyword evidence="1" id="KW-0472">Membrane</keyword>
<dbReference type="PANTHER" id="PTHR44757:SF2">
    <property type="entry name" value="BIOFILM ARCHITECTURE MAINTENANCE PROTEIN MBAA"/>
    <property type="match status" value="1"/>
</dbReference>
<dbReference type="NCBIfam" id="TIGR00254">
    <property type="entry name" value="GGDEF"/>
    <property type="match status" value="1"/>
</dbReference>
<dbReference type="InterPro" id="IPR043128">
    <property type="entry name" value="Rev_trsase/Diguanyl_cyclase"/>
</dbReference>
<dbReference type="InterPro" id="IPR052155">
    <property type="entry name" value="Biofilm_reg_signaling"/>
</dbReference>
<dbReference type="EMBL" id="JADTXM010000004">
    <property type="protein sequence ID" value="MBH3438301.1"/>
    <property type="molecule type" value="Genomic_DNA"/>
</dbReference>
<reference evidence="4 5" key="1">
    <citation type="submission" date="2020-11" db="EMBL/GenBank/DDBJ databases">
        <title>Enhanced detection system for hospital associated transmission using whole genome sequencing surveillance.</title>
        <authorList>
            <person name="Harrison L.H."/>
            <person name="Van Tyne D."/>
            <person name="Marsh J.W."/>
            <person name="Griffith M.P."/>
            <person name="Snyder D.J."/>
            <person name="Cooper V.S."/>
            <person name="Mustapha M."/>
        </authorList>
    </citation>
    <scope>NUCLEOTIDE SEQUENCE [LARGE SCALE GENOMIC DNA]</scope>
    <source>
        <strain evidence="4 5">PSB00013</strain>
    </source>
</reference>
<dbReference type="InterPro" id="IPR000160">
    <property type="entry name" value="GGDEF_dom"/>
</dbReference>
<evidence type="ECO:0000259" key="2">
    <source>
        <dbReference type="PROSITE" id="PS50883"/>
    </source>
</evidence>